<dbReference type="AlphaFoldDB" id="A0A9W3AAD2"/>
<dbReference type="Gene3D" id="3.40.50.10140">
    <property type="entry name" value="Toll/interleukin-1 receptor homology (TIR) domain"/>
    <property type="match status" value="1"/>
</dbReference>
<accession>A0A9W3AAD2</accession>
<dbReference type="GeneID" id="129926090"/>
<sequence>MLCLIFPMYIKLSDEIKMAAKDENTGAFLYADNCGNAINFEEIKHLMSPTLKKDNYEILIINSPEDHEQAQRLKKGLENNVSYCKYREQGKPKVELYDEVVFEDETPTYELDFSLSKTLVVFLLATNAFCKSPMSMLLGRASLDSILKSDNQNRFLYVIHTKPERCRDYVLPTILDSVISIDFSQDGKENVEFYEKVKRLLESKVHIQYQKDVELYEKRCQFVKEASQNNKVTHTKASLSTVPMTLIHQRIESDCVFKTGDINQQLIPACAYFNSDDDIDIDRYLPLIPTNASFDSNDDIDYDDMNFDLSILNISSPESSRSTSPTNFI</sequence>
<dbReference type="InterPro" id="IPR035897">
    <property type="entry name" value="Toll_tir_struct_dom_sf"/>
</dbReference>
<name>A0A9W3AAD2_BIOGL</name>
<dbReference type="OrthoDB" id="6162130at2759"/>
<protein>
    <submittedName>
        <fullName evidence="2">Uncharacterized protein LOC129926090</fullName>
    </submittedName>
</protein>
<organism evidence="1 2">
    <name type="scientific">Biomphalaria glabrata</name>
    <name type="common">Bloodfluke planorb</name>
    <name type="synonym">Freshwater snail</name>
    <dbReference type="NCBI Taxonomy" id="6526"/>
    <lineage>
        <taxon>Eukaryota</taxon>
        <taxon>Metazoa</taxon>
        <taxon>Spiralia</taxon>
        <taxon>Lophotrochozoa</taxon>
        <taxon>Mollusca</taxon>
        <taxon>Gastropoda</taxon>
        <taxon>Heterobranchia</taxon>
        <taxon>Euthyneura</taxon>
        <taxon>Panpulmonata</taxon>
        <taxon>Hygrophila</taxon>
        <taxon>Lymnaeoidea</taxon>
        <taxon>Planorbidae</taxon>
        <taxon>Biomphalaria</taxon>
    </lineage>
</organism>
<reference evidence="2" key="1">
    <citation type="submission" date="2025-08" db="UniProtKB">
        <authorList>
            <consortium name="RefSeq"/>
        </authorList>
    </citation>
    <scope>IDENTIFICATION</scope>
</reference>
<keyword evidence="1" id="KW-1185">Reference proteome</keyword>
<dbReference type="Proteomes" id="UP001165740">
    <property type="component" value="Chromosome 4"/>
</dbReference>
<gene>
    <name evidence="2" type="primary">LOC129926090</name>
</gene>
<proteinExistence type="predicted"/>
<evidence type="ECO:0000313" key="2">
    <source>
        <dbReference type="RefSeq" id="XP_055884161.1"/>
    </source>
</evidence>
<dbReference type="RefSeq" id="XP_055884161.1">
    <property type="nucleotide sequence ID" value="XM_056028186.1"/>
</dbReference>
<evidence type="ECO:0000313" key="1">
    <source>
        <dbReference type="Proteomes" id="UP001165740"/>
    </source>
</evidence>